<dbReference type="EMBL" id="CAJVQC010055229">
    <property type="protein sequence ID" value="CAG8795127.1"/>
    <property type="molecule type" value="Genomic_DNA"/>
</dbReference>
<comment type="caution">
    <text evidence="1">The sequence shown here is derived from an EMBL/GenBank/DDBJ whole genome shotgun (WGS) entry which is preliminary data.</text>
</comment>
<protein>
    <submittedName>
        <fullName evidence="1">20478_t:CDS:1</fullName>
    </submittedName>
</protein>
<reference evidence="1" key="1">
    <citation type="submission" date="2021-06" db="EMBL/GenBank/DDBJ databases">
        <authorList>
            <person name="Kallberg Y."/>
            <person name="Tangrot J."/>
            <person name="Rosling A."/>
        </authorList>
    </citation>
    <scope>NUCLEOTIDE SEQUENCE</scope>
    <source>
        <strain evidence="1">MA461A</strain>
    </source>
</reference>
<proteinExistence type="predicted"/>
<name>A0ACA9RHX5_9GLOM</name>
<feature type="non-terminal residue" evidence="1">
    <location>
        <position position="1"/>
    </location>
</feature>
<sequence length="99" mass="11815">KKKYENITKSIEEFELKIQQLENESKAYLTTILYKHQHHENQQPLTDPTKFVKSIELYDLSLCEFFDALYQSANPQSKNKFTQEKLKKKLSICVIIEHH</sequence>
<organism evidence="1 2">
    <name type="scientific">Racocetra persica</name>
    <dbReference type="NCBI Taxonomy" id="160502"/>
    <lineage>
        <taxon>Eukaryota</taxon>
        <taxon>Fungi</taxon>
        <taxon>Fungi incertae sedis</taxon>
        <taxon>Mucoromycota</taxon>
        <taxon>Glomeromycotina</taxon>
        <taxon>Glomeromycetes</taxon>
        <taxon>Diversisporales</taxon>
        <taxon>Gigasporaceae</taxon>
        <taxon>Racocetra</taxon>
    </lineage>
</organism>
<evidence type="ECO:0000313" key="1">
    <source>
        <dbReference type="EMBL" id="CAG8795127.1"/>
    </source>
</evidence>
<keyword evidence="2" id="KW-1185">Reference proteome</keyword>
<evidence type="ECO:0000313" key="2">
    <source>
        <dbReference type="Proteomes" id="UP000789920"/>
    </source>
</evidence>
<dbReference type="Proteomes" id="UP000789920">
    <property type="component" value="Unassembled WGS sequence"/>
</dbReference>
<gene>
    <name evidence="1" type="ORF">RPERSI_LOCUS19900</name>
</gene>
<accession>A0ACA9RHX5</accession>